<gene>
    <name evidence="9" type="ORF">HMJ29_00325</name>
</gene>
<accession>A0A6M6BBW0</accession>
<evidence type="ECO:0000313" key="10">
    <source>
        <dbReference type="Proteomes" id="UP000501623"/>
    </source>
</evidence>
<dbReference type="RefSeq" id="WP_171589608.1">
    <property type="nucleotide sequence ID" value="NZ_CP053538.1"/>
</dbReference>
<dbReference type="Proteomes" id="UP000501623">
    <property type="component" value="Chromosome"/>
</dbReference>
<organism evidence="9 10">
    <name type="scientific">Hymenobacter taeanensis</name>
    <dbReference type="NCBI Taxonomy" id="2735321"/>
    <lineage>
        <taxon>Bacteria</taxon>
        <taxon>Pseudomonadati</taxon>
        <taxon>Bacteroidota</taxon>
        <taxon>Cytophagia</taxon>
        <taxon>Cytophagales</taxon>
        <taxon>Hymenobacteraceae</taxon>
        <taxon>Hymenobacter</taxon>
    </lineage>
</organism>
<evidence type="ECO:0000256" key="4">
    <source>
        <dbReference type="ARBA" id="ARBA00022475"/>
    </source>
</evidence>
<evidence type="ECO:0000256" key="2">
    <source>
        <dbReference type="ARBA" id="ARBA00009773"/>
    </source>
</evidence>
<name>A0A6M6BBW0_9BACT</name>
<evidence type="ECO:0000256" key="3">
    <source>
        <dbReference type="ARBA" id="ARBA00022448"/>
    </source>
</evidence>
<reference evidence="9 10" key="1">
    <citation type="submission" date="2020-05" db="EMBL/GenBank/DDBJ databases">
        <title>Complete genome sequence of Hymenobacter sp. TS19 in Coasted Sand Dune.</title>
        <authorList>
            <person name="Lee J.-H."/>
            <person name="Jung J.-H."/>
            <person name="Jeong S."/>
            <person name="Zhao L."/>
            <person name="Kim M.-K."/>
            <person name="Seo H.-S."/>
            <person name="Lim S."/>
        </authorList>
    </citation>
    <scope>NUCLEOTIDE SEQUENCE [LARGE SCALE GENOMIC DNA]</scope>
    <source>
        <strain evidence="9 10">TS19</strain>
    </source>
</reference>
<dbReference type="PANTHER" id="PTHR21716:SF53">
    <property type="entry name" value="PERMEASE PERM-RELATED"/>
    <property type="match status" value="1"/>
</dbReference>
<evidence type="ECO:0000256" key="7">
    <source>
        <dbReference type="ARBA" id="ARBA00023136"/>
    </source>
</evidence>
<feature type="transmembrane region" description="Helical" evidence="8">
    <location>
        <begin position="12"/>
        <end position="43"/>
    </location>
</feature>
<keyword evidence="5 8" id="KW-0812">Transmembrane</keyword>
<feature type="transmembrane region" description="Helical" evidence="8">
    <location>
        <begin position="296"/>
        <end position="317"/>
    </location>
</feature>
<dbReference type="PANTHER" id="PTHR21716">
    <property type="entry name" value="TRANSMEMBRANE PROTEIN"/>
    <property type="match status" value="1"/>
</dbReference>
<evidence type="ECO:0000256" key="8">
    <source>
        <dbReference type="SAM" id="Phobius"/>
    </source>
</evidence>
<dbReference type="GO" id="GO:0005886">
    <property type="term" value="C:plasma membrane"/>
    <property type="evidence" value="ECO:0007669"/>
    <property type="project" value="UniProtKB-SubCell"/>
</dbReference>
<keyword evidence="10" id="KW-1185">Reference proteome</keyword>
<dbReference type="KEGG" id="hts:HMJ29_00325"/>
<evidence type="ECO:0000256" key="1">
    <source>
        <dbReference type="ARBA" id="ARBA00004651"/>
    </source>
</evidence>
<keyword evidence="6 8" id="KW-1133">Transmembrane helix</keyword>
<comment type="subcellular location">
    <subcellularLocation>
        <location evidence="1">Cell membrane</location>
        <topology evidence="1">Multi-pass membrane protein</topology>
    </subcellularLocation>
</comment>
<dbReference type="InterPro" id="IPR002549">
    <property type="entry name" value="AI-2E-like"/>
</dbReference>
<protein>
    <submittedName>
        <fullName evidence="9">AI-2E family transporter</fullName>
    </submittedName>
</protein>
<proteinExistence type="inferred from homology"/>
<comment type="similarity">
    <text evidence="2">Belongs to the autoinducer-2 exporter (AI-2E) (TC 2.A.86) family.</text>
</comment>
<evidence type="ECO:0000313" key="9">
    <source>
        <dbReference type="EMBL" id="QJX45462.1"/>
    </source>
</evidence>
<feature type="transmembrane region" description="Helical" evidence="8">
    <location>
        <begin position="227"/>
        <end position="246"/>
    </location>
</feature>
<evidence type="ECO:0000256" key="6">
    <source>
        <dbReference type="ARBA" id="ARBA00022989"/>
    </source>
</evidence>
<feature type="transmembrane region" description="Helical" evidence="8">
    <location>
        <begin position="55"/>
        <end position="80"/>
    </location>
</feature>
<dbReference type="Pfam" id="PF01594">
    <property type="entry name" value="AI-2E_transport"/>
    <property type="match status" value="1"/>
</dbReference>
<keyword evidence="3" id="KW-0813">Transport</keyword>
<dbReference type="AlphaFoldDB" id="A0A6M6BBW0"/>
<feature type="transmembrane region" description="Helical" evidence="8">
    <location>
        <begin position="200"/>
        <end position="221"/>
    </location>
</feature>
<sequence>MPSLSLTRTVQVLALLALSLLLLYVGRLFLVPLVFAAILAMLLAPVARQLERWGAGRIVSGLLCVLLLLAFMGGICWAIGAQAANISEQLPQIQQKVQVLLQQAQHWIQQRFGVAPREQIQFVEEQVAKFGQSANRYLTTSLKGVAGLLGGLVLVLLYLFFMLWGRHKFREFFLRLAPSEQHQEVNQMLQEIMRVGGQYLSGRLLSVLFLTVVYGVGFLVIGLKNALLLALIAALPTLVPYVGAYVGAIFPLIMAMVGGSAGQLLPTLGVILFAQAVDNNVVEPLVMGSRLNLSPIFTIIAVVLGELLWGIPGMILFEPLTAILRIVCSHVPALHPYAFLLADEAHTPQWIKRVKSKSKQLL</sequence>
<keyword evidence="7 8" id="KW-0472">Membrane</keyword>
<feature type="transmembrane region" description="Helical" evidence="8">
    <location>
        <begin position="253"/>
        <end position="276"/>
    </location>
</feature>
<dbReference type="EMBL" id="CP053538">
    <property type="protein sequence ID" value="QJX45462.1"/>
    <property type="molecule type" value="Genomic_DNA"/>
</dbReference>
<feature type="transmembrane region" description="Helical" evidence="8">
    <location>
        <begin position="145"/>
        <end position="165"/>
    </location>
</feature>
<evidence type="ECO:0000256" key="5">
    <source>
        <dbReference type="ARBA" id="ARBA00022692"/>
    </source>
</evidence>
<keyword evidence="4" id="KW-1003">Cell membrane</keyword>